<protein>
    <recommendedName>
        <fullName evidence="3">DUF3828 domain-containing protein</fullName>
    </recommendedName>
</protein>
<reference evidence="2" key="1">
    <citation type="journal article" date="2020" name="mSystems">
        <title>Genome- and Community-Level Interaction Insights into Carbon Utilization and Element Cycling Functions of Hydrothermarchaeota in Hydrothermal Sediment.</title>
        <authorList>
            <person name="Zhou Z."/>
            <person name="Liu Y."/>
            <person name="Xu W."/>
            <person name="Pan J."/>
            <person name="Luo Z.H."/>
            <person name="Li M."/>
        </authorList>
    </citation>
    <scope>NUCLEOTIDE SEQUENCE [LARGE SCALE GENOMIC DNA]</scope>
    <source>
        <strain evidence="2">SpSt-413</strain>
    </source>
</reference>
<dbReference type="AlphaFoldDB" id="A0A7C4EI85"/>
<gene>
    <name evidence="2" type="ORF">ENR59_06710</name>
</gene>
<accession>A0A7C4EI85</accession>
<evidence type="ECO:0000256" key="1">
    <source>
        <dbReference type="SAM" id="SignalP"/>
    </source>
</evidence>
<evidence type="ECO:0008006" key="3">
    <source>
        <dbReference type="Google" id="ProtNLM"/>
    </source>
</evidence>
<dbReference type="Gene3D" id="3.10.450.50">
    <property type="match status" value="1"/>
</dbReference>
<evidence type="ECO:0000313" key="2">
    <source>
        <dbReference type="EMBL" id="HGG92628.1"/>
    </source>
</evidence>
<organism evidence="2">
    <name type="scientific">Fundidesulfovibrio putealis</name>
    <dbReference type="NCBI Taxonomy" id="270496"/>
    <lineage>
        <taxon>Bacteria</taxon>
        <taxon>Pseudomonadati</taxon>
        <taxon>Thermodesulfobacteriota</taxon>
        <taxon>Desulfovibrionia</taxon>
        <taxon>Desulfovibrionales</taxon>
        <taxon>Desulfovibrionaceae</taxon>
        <taxon>Fundidesulfovibrio</taxon>
    </lineage>
</organism>
<feature type="signal peptide" evidence="1">
    <location>
        <begin position="1"/>
        <end position="28"/>
    </location>
</feature>
<dbReference type="EMBL" id="DSRP01000463">
    <property type="protein sequence ID" value="HGG92628.1"/>
    <property type="molecule type" value="Genomic_DNA"/>
</dbReference>
<sequence length="174" mass="19164">MHTRNHAGIVVALLAVSLLAVFPRGAQASDEEDKQRIMQVYSAKFAQYSKIFLSNDLSADVGAVDFSRKNDMISSPLKALFAKDAARAKRSGGMGKLDFDFLLNGQDNCGVPLRIVSLEKAGNGYVMKINNGCKKDKDYDPEYQLLLVNEAGKWVIDDAVYFLPDKTTLQGILK</sequence>
<keyword evidence="1" id="KW-0732">Signal</keyword>
<name>A0A7C4EI85_9BACT</name>
<feature type="chain" id="PRO_5027959922" description="DUF3828 domain-containing protein" evidence="1">
    <location>
        <begin position="29"/>
        <end position="174"/>
    </location>
</feature>
<comment type="caution">
    <text evidence="2">The sequence shown here is derived from an EMBL/GenBank/DDBJ whole genome shotgun (WGS) entry which is preliminary data.</text>
</comment>
<proteinExistence type="predicted"/>